<name>A0A1Y2ARI2_9TREE</name>
<comment type="caution">
    <text evidence="2">The sequence shown here is derived from an EMBL/GenBank/DDBJ whole genome shotgun (WGS) entry which is preliminary data.</text>
</comment>
<evidence type="ECO:0000313" key="2">
    <source>
        <dbReference type="EMBL" id="ORY25161.1"/>
    </source>
</evidence>
<keyword evidence="2" id="KW-0378">Hydrolase</keyword>
<accession>A0A1Y2ARI2</accession>
<sequence>MSRSLLPIIETSDNFPSDFTSSYPASHPTTGEIYVPFHLSFTDYQANLAPVGLLRPAVVSALRESEYEDDHLCPWSFYLDTHRFNDDDEMDGILETAVRCVFFADWVLAGGSDLMGKVMRETAERWRKDHLFPGPLGGWRDEAYMIYASPRSSFFSSEDSQPFSNAAFPLERSACAVFGFATFGVHMTAYEGQGDDMKIWVPRRSETKATWPSKLDNSVAGGIPAGMKPIESMIKECDEEASLPADLVKKYIKNCGVVTYFYITDDGYLQPEIEYVYDLKLPHRDDPSYVLPHPHDDEVESFSLLTIPEVLAALHSGQFKPNCGLVLVDFLIRHGLVTPEDEPNFIEITWRMRRRLGVAVPSPSV</sequence>
<dbReference type="Proteomes" id="UP000193986">
    <property type="component" value="Unassembled WGS sequence"/>
</dbReference>
<gene>
    <name evidence="2" type="ORF">BCR39DRAFT_544791</name>
</gene>
<dbReference type="PANTHER" id="PTHR13622">
    <property type="entry name" value="THIAMIN PYROPHOSPHOKINASE"/>
    <property type="match status" value="1"/>
</dbReference>
<dbReference type="Pfam" id="PF00293">
    <property type="entry name" value="NUDIX"/>
    <property type="match status" value="1"/>
</dbReference>
<dbReference type="InParanoid" id="A0A1Y2ARI2"/>
<dbReference type="GO" id="GO:0044715">
    <property type="term" value="F:8-oxo-dGDP phosphatase activity"/>
    <property type="evidence" value="ECO:0007669"/>
    <property type="project" value="TreeGrafter"/>
</dbReference>
<keyword evidence="3" id="KW-1185">Reference proteome</keyword>
<dbReference type="InterPro" id="IPR000086">
    <property type="entry name" value="NUDIX_hydrolase_dom"/>
</dbReference>
<evidence type="ECO:0000313" key="3">
    <source>
        <dbReference type="Proteomes" id="UP000193986"/>
    </source>
</evidence>
<dbReference type="PANTHER" id="PTHR13622:SF8">
    <property type="entry name" value="THIAMIN PYROPHOSPHOKINASE 1"/>
    <property type="match status" value="1"/>
</dbReference>
<proteinExistence type="predicted"/>
<dbReference type="Gene3D" id="3.90.79.10">
    <property type="entry name" value="Nucleoside Triphosphate Pyrophosphohydrolase"/>
    <property type="match status" value="1"/>
</dbReference>
<dbReference type="EMBL" id="MCFC01000060">
    <property type="protein sequence ID" value="ORY25161.1"/>
    <property type="molecule type" value="Genomic_DNA"/>
</dbReference>
<dbReference type="InterPro" id="IPR015797">
    <property type="entry name" value="NUDIX_hydrolase-like_dom_sf"/>
</dbReference>
<dbReference type="FunFam" id="3.90.79.10:FF:000019">
    <property type="entry name" value="Thiamin pyrophosphokinase, putative"/>
    <property type="match status" value="1"/>
</dbReference>
<dbReference type="OrthoDB" id="10261522at2759"/>
<dbReference type="AlphaFoldDB" id="A0A1Y2ARI2"/>
<protein>
    <submittedName>
        <fullName evidence="2">NUDIX hydrolase domain-like protein</fullName>
    </submittedName>
</protein>
<evidence type="ECO:0000259" key="1">
    <source>
        <dbReference type="PROSITE" id="PS51462"/>
    </source>
</evidence>
<reference evidence="2 3" key="1">
    <citation type="submission" date="2016-07" db="EMBL/GenBank/DDBJ databases">
        <title>Pervasive Adenine N6-methylation of Active Genes in Fungi.</title>
        <authorList>
            <consortium name="DOE Joint Genome Institute"/>
            <person name="Mondo S.J."/>
            <person name="Dannebaum R.O."/>
            <person name="Kuo R.C."/>
            <person name="Labutti K."/>
            <person name="Haridas S."/>
            <person name="Kuo A."/>
            <person name="Salamov A."/>
            <person name="Ahrendt S.R."/>
            <person name="Lipzen A."/>
            <person name="Sullivan W."/>
            <person name="Andreopoulos W.B."/>
            <person name="Clum A."/>
            <person name="Lindquist E."/>
            <person name="Daum C."/>
            <person name="Ramamoorthy G.K."/>
            <person name="Gryganskyi A."/>
            <person name="Culley D."/>
            <person name="Magnuson J.K."/>
            <person name="James T.Y."/>
            <person name="O'Malley M.A."/>
            <person name="Stajich J.E."/>
            <person name="Spatafora J.W."/>
            <person name="Visel A."/>
            <person name="Grigoriev I.V."/>
        </authorList>
    </citation>
    <scope>NUCLEOTIDE SEQUENCE [LARGE SCALE GENOMIC DNA]</scope>
    <source>
        <strain evidence="2 3">68-887.2</strain>
    </source>
</reference>
<dbReference type="STRING" id="71784.A0A1Y2ARI2"/>
<dbReference type="CDD" id="cd03676">
    <property type="entry name" value="NUDIX_Tnr3_like"/>
    <property type="match status" value="1"/>
</dbReference>
<feature type="domain" description="Nudix hydrolase" evidence="1">
    <location>
        <begin position="170"/>
        <end position="327"/>
    </location>
</feature>
<organism evidence="2 3">
    <name type="scientific">Naematelia encephala</name>
    <dbReference type="NCBI Taxonomy" id="71784"/>
    <lineage>
        <taxon>Eukaryota</taxon>
        <taxon>Fungi</taxon>
        <taxon>Dikarya</taxon>
        <taxon>Basidiomycota</taxon>
        <taxon>Agaricomycotina</taxon>
        <taxon>Tremellomycetes</taxon>
        <taxon>Tremellales</taxon>
        <taxon>Naemateliaceae</taxon>
        <taxon>Naematelia</taxon>
    </lineage>
</organism>
<dbReference type="PROSITE" id="PS51462">
    <property type="entry name" value="NUDIX"/>
    <property type="match status" value="1"/>
</dbReference>
<dbReference type="SUPFAM" id="SSF55811">
    <property type="entry name" value="Nudix"/>
    <property type="match status" value="1"/>
</dbReference>